<dbReference type="Gene3D" id="3.40.366.10">
    <property type="entry name" value="Malonyl-Coenzyme A Acyl Carrier Protein, domain 2"/>
    <property type="match status" value="1"/>
</dbReference>
<feature type="domain" description="Carrier" evidence="7">
    <location>
        <begin position="529"/>
        <end position="607"/>
    </location>
</feature>
<evidence type="ECO:0000256" key="4">
    <source>
        <dbReference type="ARBA" id="ARBA00023194"/>
    </source>
</evidence>
<keyword evidence="5" id="KW-0511">Multifunctional enzyme</keyword>
<dbReference type="InterPro" id="IPR020806">
    <property type="entry name" value="PKS_PP-bd"/>
</dbReference>
<keyword evidence="1" id="KW-0596">Phosphopantetheine</keyword>
<dbReference type="Pfam" id="PF16197">
    <property type="entry name" value="KAsynt_C_assoc"/>
    <property type="match status" value="1"/>
</dbReference>
<dbReference type="InterPro" id="IPR036291">
    <property type="entry name" value="NAD(P)-bd_dom_sf"/>
</dbReference>
<dbReference type="PROSITE" id="PS00012">
    <property type="entry name" value="PHOSPHOPANTETHEINE"/>
    <property type="match status" value="2"/>
</dbReference>
<accession>A0ABW7RPQ0</accession>
<dbReference type="SUPFAM" id="SSF55048">
    <property type="entry name" value="Probable ACP-binding domain of malonyl-CoA ACP transacylase"/>
    <property type="match status" value="1"/>
</dbReference>
<dbReference type="InterPro" id="IPR016035">
    <property type="entry name" value="Acyl_Trfase/lysoPLipase"/>
</dbReference>
<organism evidence="9 10">
    <name type="scientific">Streptomyces celluloflavus</name>
    <dbReference type="NCBI Taxonomy" id="58344"/>
    <lineage>
        <taxon>Bacteria</taxon>
        <taxon>Bacillati</taxon>
        <taxon>Actinomycetota</taxon>
        <taxon>Actinomycetes</taxon>
        <taxon>Kitasatosporales</taxon>
        <taxon>Streptomycetaceae</taxon>
        <taxon>Streptomyces</taxon>
    </lineage>
</organism>
<dbReference type="SUPFAM" id="SSF53901">
    <property type="entry name" value="Thiolase-like"/>
    <property type="match status" value="1"/>
</dbReference>
<dbReference type="SUPFAM" id="SSF47336">
    <property type="entry name" value="ACP-like"/>
    <property type="match status" value="2"/>
</dbReference>
<proteinExistence type="predicted"/>
<feature type="domain" description="Ketosynthase family 3 (KS3)" evidence="8">
    <location>
        <begin position="630"/>
        <end position="1050"/>
    </location>
</feature>
<dbReference type="InterPro" id="IPR014031">
    <property type="entry name" value="Ketoacyl_synth_C"/>
</dbReference>
<dbReference type="SMART" id="SM00825">
    <property type="entry name" value="PKS_KS"/>
    <property type="match status" value="1"/>
</dbReference>
<dbReference type="PANTHER" id="PTHR43775:SF51">
    <property type="entry name" value="INACTIVE PHENOLPHTHIOCEROL SYNTHESIS POLYKETIDE SYNTHASE TYPE I PKS1-RELATED"/>
    <property type="match status" value="1"/>
</dbReference>
<dbReference type="NCBIfam" id="NF045894">
    <property type="entry name" value="PKS_plus_SDR"/>
    <property type="match status" value="1"/>
</dbReference>
<evidence type="ECO:0000256" key="3">
    <source>
        <dbReference type="ARBA" id="ARBA00022679"/>
    </source>
</evidence>
<dbReference type="Pfam" id="PF00550">
    <property type="entry name" value="PP-binding"/>
    <property type="match status" value="2"/>
</dbReference>
<dbReference type="InterPro" id="IPR050091">
    <property type="entry name" value="PKS_NRPS_Biosynth_Enz"/>
</dbReference>
<gene>
    <name evidence="9" type="ORF">ACH4GP_37860</name>
</gene>
<reference evidence="9 10" key="1">
    <citation type="submission" date="2024-10" db="EMBL/GenBank/DDBJ databases">
        <title>The Natural Products Discovery Center: Release of the First 8490 Sequenced Strains for Exploring Actinobacteria Biosynthetic Diversity.</title>
        <authorList>
            <person name="Kalkreuter E."/>
            <person name="Kautsar S.A."/>
            <person name="Yang D."/>
            <person name="Bader C.D."/>
            <person name="Teijaro C.N."/>
            <person name="Fluegel L."/>
            <person name="Davis C.M."/>
            <person name="Simpson J.R."/>
            <person name="Lauterbach L."/>
            <person name="Steele A.D."/>
            <person name="Gui C."/>
            <person name="Meng S."/>
            <person name="Li G."/>
            <person name="Viehrig K."/>
            <person name="Ye F."/>
            <person name="Su P."/>
            <person name="Kiefer A.F."/>
            <person name="Nichols A."/>
            <person name="Cepeda A.J."/>
            <person name="Yan W."/>
            <person name="Fan B."/>
            <person name="Jiang Y."/>
            <person name="Adhikari A."/>
            <person name="Zheng C.-J."/>
            <person name="Schuster L."/>
            <person name="Cowan T.M."/>
            <person name="Smanski M.J."/>
            <person name="Chevrette M.G."/>
            <person name="De Carvalho L.P.S."/>
            <person name="Shen B."/>
        </authorList>
    </citation>
    <scope>NUCLEOTIDE SEQUENCE [LARGE SCALE GENOMIC DNA]</scope>
    <source>
        <strain evidence="9 10">NPDC018013</strain>
    </source>
</reference>
<dbReference type="SUPFAM" id="SSF51735">
    <property type="entry name" value="NAD(P)-binding Rossmann-fold domains"/>
    <property type="match status" value="4"/>
</dbReference>
<dbReference type="InterPro" id="IPR018201">
    <property type="entry name" value="Ketoacyl_synth_AS"/>
</dbReference>
<dbReference type="InterPro" id="IPR014043">
    <property type="entry name" value="Acyl_transferase_dom"/>
</dbReference>
<dbReference type="SMART" id="SM00823">
    <property type="entry name" value="PKS_PP"/>
    <property type="match status" value="2"/>
</dbReference>
<dbReference type="InterPro" id="IPR001227">
    <property type="entry name" value="Ac_transferase_dom_sf"/>
</dbReference>
<feature type="domain" description="Carrier" evidence="7">
    <location>
        <begin position="2073"/>
        <end position="2148"/>
    </location>
</feature>
<evidence type="ECO:0000259" key="8">
    <source>
        <dbReference type="PROSITE" id="PS52004"/>
    </source>
</evidence>
<keyword evidence="6" id="KW-0012">Acyltransferase</keyword>
<dbReference type="InterPro" id="IPR041618">
    <property type="entry name" value="PKS_DE"/>
</dbReference>
<dbReference type="Proteomes" id="UP001610990">
    <property type="component" value="Unassembled WGS sequence"/>
</dbReference>
<dbReference type="InterPro" id="IPR013968">
    <property type="entry name" value="PKS_KR"/>
</dbReference>
<dbReference type="SUPFAM" id="SSF52151">
    <property type="entry name" value="FabD/lysophospholipase-like"/>
    <property type="match status" value="1"/>
</dbReference>
<dbReference type="PROSITE" id="PS50075">
    <property type="entry name" value="CARRIER"/>
    <property type="match status" value="2"/>
</dbReference>
<dbReference type="InterPro" id="IPR036736">
    <property type="entry name" value="ACP-like_sf"/>
</dbReference>
<dbReference type="CDD" id="cd08952">
    <property type="entry name" value="KR_1_SDR_x"/>
    <property type="match status" value="2"/>
</dbReference>
<dbReference type="Gene3D" id="3.40.50.720">
    <property type="entry name" value="NAD(P)-binding Rossmann-like Domain"/>
    <property type="match status" value="2"/>
</dbReference>
<dbReference type="InterPro" id="IPR006162">
    <property type="entry name" value="Ppantetheine_attach_site"/>
</dbReference>
<keyword evidence="10" id="KW-1185">Reference proteome</keyword>
<protein>
    <submittedName>
        <fullName evidence="9">Type I polyketide synthase</fullName>
    </submittedName>
</protein>
<evidence type="ECO:0000259" key="7">
    <source>
        <dbReference type="PROSITE" id="PS50075"/>
    </source>
</evidence>
<evidence type="ECO:0000313" key="10">
    <source>
        <dbReference type="Proteomes" id="UP001610990"/>
    </source>
</evidence>
<dbReference type="SMART" id="SM00827">
    <property type="entry name" value="PKS_AT"/>
    <property type="match status" value="1"/>
</dbReference>
<dbReference type="RefSeq" id="WP_397677110.1">
    <property type="nucleotide sequence ID" value="NZ_JBIRGH010000045.1"/>
</dbReference>
<keyword evidence="2" id="KW-0597">Phosphoprotein</keyword>
<dbReference type="InterPro" id="IPR016039">
    <property type="entry name" value="Thiolase-like"/>
</dbReference>
<comment type="caution">
    <text evidence="9">The sequence shown here is derived from an EMBL/GenBank/DDBJ whole genome shotgun (WGS) entry which is preliminary data.</text>
</comment>
<dbReference type="Gene3D" id="3.30.70.3290">
    <property type="match status" value="2"/>
</dbReference>
<dbReference type="PROSITE" id="PS52004">
    <property type="entry name" value="KS3_2"/>
    <property type="match status" value="1"/>
</dbReference>
<evidence type="ECO:0000256" key="1">
    <source>
        <dbReference type="ARBA" id="ARBA00022450"/>
    </source>
</evidence>
<dbReference type="Gene3D" id="3.40.47.10">
    <property type="match status" value="1"/>
</dbReference>
<dbReference type="Pfam" id="PF00109">
    <property type="entry name" value="ketoacyl-synt"/>
    <property type="match status" value="1"/>
</dbReference>
<dbReference type="Pfam" id="PF08659">
    <property type="entry name" value="KR"/>
    <property type="match status" value="2"/>
</dbReference>
<evidence type="ECO:0000256" key="2">
    <source>
        <dbReference type="ARBA" id="ARBA00022553"/>
    </source>
</evidence>
<sequence length="2247" mass="229338">MDAVVSALARVWVAGVGVEWGSLLAGQRVELPTYAFQRKRYWPQATTSAHAPALDAELRWRYRIAWSPLAEPRPARLSGTWLLSGESAEVAAALTERGAEVVTLDPARRERAALADALPRDLSGVVSVLPPDETPQDLADLLTLAQALGDAGIEAPLWVLTSGAVATTPGEPLPHPMQAQAWGLGRVFGLEFPERWGGLVDLPPDLDARAADHLVAVLAGLGEDQVAVRPSGLAVRRLERAPEPSGTGTWAPRGSVLVTGGTGALARHVTRWLTGRGAPHLVLTSRSGPSAAGVAAAAAELAGRGTAVDVLACDIAERPQVAAVLGRTPELCGVVHTAGVGQSTPAAETTPAEQAEVGRAKLLGARWLDELTADRELDVFVVFSSIAAIWGSAGQSGYAAANAGADALVEDRRARGLAGTSVAWGLWGGEAGLGAGADGTQVQRHGVRPMDPAAAVRALARAVDAGDGALTVADIDWQLFAPTFTLRGPSPLLTGVPEAAAALRTEPEAAGGTRAGELADRLGKVNGPERSRQLVALMRSCTADVLGHASAADIPPERAFKDLGFDSLTSVELRDRVAAATGLVLPATLVFDHPTPAALAAELDRMLVGGDDAGATAGARAAAVAVPGRDEPIAIVGLGLRMPGGVETPEQLWDLLASGTDAVGSFPADRGWRVPAGNYAAVGGFLRDATEFDAAFFGISPREALAMDPQQRLLLEVCWEALERAGIDPSSLKGSRTGVFAGAAASGYGSGTVLAEPGASGGHLMTGASTSVLSGRVSYVLGLTGPAVTVDTACSSSLVALHLAVQSLRSGECTLALAGGVTVMSSPDVFAEFAKQQVLAGDGRCKAFAAGADGTGWAEGAGVIAVERLSDAQRLGHRVLAVVRGTAANQDGASNGLTAPNGPSQRRVIEAALENAQLAAADVDAVEAHGTGTELGDPIEAQALLATYGQAPGRTADQPLWLGSVKSNIGHSQQAAGIAGVLKMVLALQHGMLPRTLHAQTPSPHVDWSAGHVKLLQEPTLWTGDGERVRRAGVSAFGISGTNVHVIVEEAPRETAPPLPGAAPSAVLDGAAALAWPVSGYDSAGRAAQAGRLREHVLARPEVAPDEVALSLAATRTAFEHRAVVLGSAREELTAGLAAVATGRPAGNAVTGSVVPSSAGRTVFVFPGQGSQWVGMGRELAEVSPVFAARLAECAAALEPYVDWELDDVLAGRHGFEAADVVQPALWAVMVSLAAVWQAAGVQPDAVVGHSQGEIAAATVAGILSLDDGAKVVALRSKTLTALAGRGGMMAVEQTADTVRGWLAPYGDRLAVAAVNGSTATVVSGEPQALRALADEHADTRTRILPVDYASHSAHVDELREEILTVLAGIAPREAGTPMISAMSGDWLSGTGTGPEYWYASLRETVEFARAVHTLGEQGHTTFLEVSPHPVLTGAIADSLEERSPVVVGTLRREDGGAERLLAGFAEAYVNGVPVDWTAVLGGTGRGPATELPTYAFQRERFWPEPAPEPDASAGNTPAEAGFWSAVESGDRTVLAKLLGVDPDDAALGALTSWRRRERADSAVADWRYRISWAPLAVPASARLTGGWLLVGEAPEVAELLAAHGARVCTVDIAGMDGTDRAALAAALPAGIEDLAGVVFAPDLGAAGADDTVPGGLAATLSLVQALGDAGLGAPLWVLTRGAVEAVPGEAVNDPTGAQIWALGRSVALEHPERWGGLIDLPADGDERTGARLAALLADGTEDQVALRGSGAYGRRLVRAPQPSTGDDTADWTPHGSVLVTGGTGAIGGHLARWLAERGAPRAVLTSRSGPSAAGAAALAADLAGAGTAVHVLACDLSERAAVAGLLDRIDATGPALSAVLHAAGVGSGGSVDELTAADLAEVSGAKVAGARWLDELMADRALDAFVLFSSGAAVWGGSGQPGYAAANGYLDGLAARRRAAGRPAIAVSWGLWGGGGLGAGAAGAQLSRIGVREMDSARALRALGRILGQGQGLDGGAGDAAVTVADIDWEIFAPAFTLRRPSPLLAALPEAARALAASDGTAAAADGMPDSAEGGVTLAERLAGRPRAEQLRRLVEVVRGEAAAVLGHAGAGALPQTRPFRKLGFDSVMAIDLRNRVAAASGLRLPATLVFDHPTPAELAEYLHGELGLGSGGAEAEGDGAEGGADPVLAGLDRLEAALAAVPGGSGARRDVTTRLRAVLSRWLGDGGDAQQQQEQQNKQQTVTGRLEDASAGEVLDFINQELGLS</sequence>
<dbReference type="EMBL" id="JBIRGH010000045">
    <property type="protein sequence ID" value="MFH8590076.1"/>
    <property type="molecule type" value="Genomic_DNA"/>
</dbReference>
<name>A0ABW7RPQ0_9ACTN</name>
<dbReference type="CDD" id="cd00833">
    <property type="entry name" value="PKS"/>
    <property type="match status" value="1"/>
</dbReference>
<evidence type="ECO:0000256" key="6">
    <source>
        <dbReference type="ARBA" id="ARBA00023315"/>
    </source>
</evidence>
<evidence type="ECO:0000256" key="5">
    <source>
        <dbReference type="ARBA" id="ARBA00023268"/>
    </source>
</evidence>
<dbReference type="SMART" id="SM00822">
    <property type="entry name" value="PKS_KR"/>
    <property type="match status" value="2"/>
</dbReference>
<dbReference type="InterPro" id="IPR009081">
    <property type="entry name" value="PP-bd_ACP"/>
</dbReference>
<keyword evidence="3" id="KW-0808">Transferase</keyword>
<dbReference type="SMART" id="SM01294">
    <property type="entry name" value="PKS_PP_betabranch"/>
    <property type="match status" value="2"/>
</dbReference>
<dbReference type="PROSITE" id="PS00606">
    <property type="entry name" value="KS3_1"/>
    <property type="match status" value="1"/>
</dbReference>
<keyword evidence="4" id="KW-0045">Antibiotic biosynthesis</keyword>
<dbReference type="InterPro" id="IPR014030">
    <property type="entry name" value="Ketoacyl_synth_N"/>
</dbReference>
<evidence type="ECO:0000313" key="9">
    <source>
        <dbReference type="EMBL" id="MFH8590076.1"/>
    </source>
</evidence>
<dbReference type="InterPro" id="IPR020841">
    <property type="entry name" value="PKS_Beta-ketoAc_synthase_dom"/>
</dbReference>
<dbReference type="Pfam" id="PF18369">
    <property type="entry name" value="PKS_DE"/>
    <property type="match status" value="1"/>
</dbReference>
<dbReference type="InterPro" id="IPR057326">
    <property type="entry name" value="KR_dom"/>
</dbReference>
<dbReference type="Pfam" id="PF02801">
    <property type="entry name" value="Ketoacyl-synt_C"/>
    <property type="match status" value="1"/>
</dbReference>
<dbReference type="Gene3D" id="1.10.1200.10">
    <property type="entry name" value="ACP-like"/>
    <property type="match status" value="2"/>
</dbReference>
<dbReference type="Pfam" id="PF00698">
    <property type="entry name" value="Acyl_transf_1"/>
    <property type="match status" value="1"/>
</dbReference>
<dbReference type="InterPro" id="IPR016036">
    <property type="entry name" value="Malonyl_transacylase_ACP-bd"/>
</dbReference>
<dbReference type="PANTHER" id="PTHR43775">
    <property type="entry name" value="FATTY ACID SYNTHASE"/>
    <property type="match status" value="1"/>
</dbReference>
<dbReference type="InterPro" id="IPR032821">
    <property type="entry name" value="PKS_assoc"/>
</dbReference>